<dbReference type="EMBL" id="QQXL01000010">
    <property type="protein sequence ID" value="RKW69389.1"/>
    <property type="molecule type" value="Genomic_DNA"/>
</dbReference>
<keyword evidence="10 11" id="KW-0472">Membrane</keyword>
<dbReference type="Pfam" id="PF02669">
    <property type="entry name" value="KdpC"/>
    <property type="match status" value="1"/>
</dbReference>
<keyword evidence="14" id="KW-1185">Reference proteome</keyword>
<feature type="region of interest" description="Disordered" evidence="12">
    <location>
        <begin position="73"/>
        <end position="101"/>
    </location>
</feature>
<evidence type="ECO:0000256" key="6">
    <source>
        <dbReference type="ARBA" id="ARBA00022840"/>
    </source>
</evidence>
<evidence type="ECO:0000256" key="4">
    <source>
        <dbReference type="ARBA" id="ARBA00022692"/>
    </source>
</evidence>
<feature type="transmembrane region" description="Helical" evidence="11">
    <location>
        <begin position="12"/>
        <end position="32"/>
    </location>
</feature>
<feature type="compositionally biased region" description="Low complexity" evidence="12">
    <location>
        <begin position="84"/>
        <end position="97"/>
    </location>
</feature>
<evidence type="ECO:0000256" key="7">
    <source>
        <dbReference type="ARBA" id="ARBA00022958"/>
    </source>
</evidence>
<dbReference type="NCBIfam" id="TIGR00681">
    <property type="entry name" value="kdpC"/>
    <property type="match status" value="1"/>
</dbReference>
<dbReference type="GO" id="GO:0005524">
    <property type="term" value="F:ATP binding"/>
    <property type="evidence" value="ECO:0007669"/>
    <property type="project" value="UniProtKB-UniRule"/>
</dbReference>
<evidence type="ECO:0000256" key="5">
    <source>
        <dbReference type="ARBA" id="ARBA00022741"/>
    </source>
</evidence>
<dbReference type="Proteomes" id="UP000273119">
    <property type="component" value="Unassembled WGS sequence"/>
</dbReference>
<evidence type="ECO:0000313" key="14">
    <source>
        <dbReference type="Proteomes" id="UP000273119"/>
    </source>
</evidence>
<evidence type="ECO:0000256" key="2">
    <source>
        <dbReference type="ARBA" id="ARBA00022475"/>
    </source>
</evidence>
<evidence type="ECO:0000256" key="11">
    <source>
        <dbReference type="HAMAP-Rule" id="MF_00276"/>
    </source>
</evidence>
<comment type="subcellular location">
    <subcellularLocation>
        <location evidence="11">Cell membrane</location>
        <topology evidence="11">Single-pass membrane protein</topology>
    </subcellularLocation>
</comment>
<evidence type="ECO:0000256" key="1">
    <source>
        <dbReference type="ARBA" id="ARBA00022448"/>
    </source>
</evidence>
<dbReference type="PANTHER" id="PTHR30042:SF2">
    <property type="entry name" value="POTASSIUM-TRANSPORTING ATPASE KDPC SUBUNIT"/>
    <property type="match status" value="1"/>
</dbReference>
<dbReference type="HAMAP" id="MF_00276">
    <property type="entry name" value="KdpC"/>
    <property type="match status" value="1"/>
</dbReference>
<comment type="similarity">
    <text evidence="11">Belongs to the KdpC family.</text>
</comment>
<accession>A0A496PFA5</accession>
<proteinExistence type="inferred from homology"/>
<dbReference type="PANTHER" id="PTHR30042">
    <property type="entry name" value="POTASSIUM-TRANSPORTING ATPASE C CHAIN"/>
    <property type="match status" value="1"/>
</dbReference>
<evidence type="ECO:0000256" key="3">
    <source>
        <dbReference type="ARBA" id="ARBA00022538"/>
    </source>
</evidence>
<evidence type="ECO:0000256" key="10">
    <source>
        <dbReference type="ARBA" id="ARBA00023136"/>
    </source>
</evidence>
<keyword evidence="8 11" id="KW-1133">Transmembrane helix</keyword>
<dbReference type="AlphaFoldDB" id="A0A496PFA5"/>
<keyword evidence="7 11" id="KW-0630">Potassium</keyword>
<dbReference type="PIRSF" id="PIRSF001296">
    <property type="entry name" value="K_ATPase_KdpC"/>
    <property type="match status" value="1"/>
</dbReference>
<keyword evidence="4 11" id="KW-0812">Transmembrane</keyword>
<keyword evidence="1 11" id="KW-0813">Transport</keyword>
<protein>
    <recommendedName>
        <fullName evidence="11">Potassium-transporting ATPase KdpC subunit</fullName>
    </recommendedName>
    <alternativeName>
        <fullName evidence="11">ATP phosphohydrolase [potassium-transporting] C chain</fullName>
    </alternativeName>
    <alternativeName>
        <fullName evidence="11">Potassium-binding and translocating subunit C</fullName>
    </alternativeName>
    <alternativeName>
        <fullName evidence="11">Potassium-translocating ATPase C chain</fullName>
    </alternativeName>
</protein>
<evidence type="ECO:0000256" key="8">
    <source>
        <dbReference type="ARBA" id="ARBA00022989"/>
    </source>
</evidence>
<dbReference type="GO" id="GO:0005886">
    <property type="term" value="C:plasma membrane"/>
    <property type="evidence" value="ECO:0007669"/>
    <property type="project" value="UniProtKB-SubCell"/>
</dbReference>
<keyword evidence="2 11" id="KW-1003">Cell membrane</keyword>
<evidence type="ECO:0000256" key="12">
    <source>
        <dbReference type="SAM" id="MobiDB-lite"/>
    </source>
</evidence>
<evidence type="ECO:0000313" key="13">
    <source>
        <dbReference type="EMBL" id="RKW69389.1"/>
    </source>
</evidence>
<dbReference type="NCBIfam" id="NF001454">
    <property type="entry name" value="PRK00315.1"/>
    <property type="match status" value="1"/>
</dbReference>
<keyword evidence="5 11" id="KW-0547">Nucleotide-binding</keyword>
<reference evidence="13 14" key="1">
    <citation type="submission" date="2018-07" db="EMBL/GenBank/DDBJ databases">
        <title>Arthrobacter sp. nov., isolated from raw cow's milk with high bacterial count.</title>
        <authorList>
            <person name="Hahne J."/>
            <person name="Isele D."/>
            <person name="Lipski A."/>
        </authorList>
    </citation>
    <scope>NUCLEOTIDE SEQUENCE [LARGE SCALE GENOMIC DNA]</scope>
    <source>
        <strain evidence="13 14">JZ R-183</strain>
    </source>
</reference>
<evidence type="ECO:0000256" key="9">
    <source>
        <dbReference type="ARBA" id="ARBA00023065"/>
    </source>
</evidence>
<name>A0A496PFA5_9MICC</name>
<comment type="caution">
    <text evidence="13">The sequence shown here is derived from an EMBL/GenBank/DDBJ whole genome shotgun (WGS) entry which is preliminary data.</text>
</comment>
<keyword evidence="9 11" id="KW-0406">Ion transport</keyword>
<dbReference type="InterPro" id="IPR003820">
    <property type="entry name" value="KdpC"/>
</dbReference>
<dbReference type="RefSeq" id="WP_121486097.1">
    <property type="nucleotide sequence ID" value="NZ_QQXL01000010.1"/>
</dbReference>
<organism evidence="13 14">
    <name type="scientific">Galactobacter caseinivorans</name>
    <dbReference type="NCBI Taxonomy" id="2676123"/>
    <lineage>
        <taxon>Bacteria</taxon>
        <taxon>Bacillati</taxon>
        <taxon>Actinomycetota</taxon>
        <taxon>Actinomycetes</taxon>
        <taxon>Micrococcales</taxon>
        <taxon>Micrococcaceae</taxon>
        <taxon>Galactobacter</taxon>
    </lineage>
</organism>
<dbReference type="GO" id="GO:0008556">
    <property type="term" value="F:P-type potassium transmembrane transporter activity"/>
    <property type="evidence" value="ECO:0007669"/>
    <property type="project" value="InterPro"/>
</dbReference>
<sequence length="210" mass="21855">MNIQRGALRQLGTGVRLLIFMTVLLGVVYPLAITGIGSVVAPAQAAGSRVTDQQGKVVGSELIGQNFLTANGDPDPLYFQPRPSAAGDGYDSMSSGGSNLGPESTDLVAAIQERRAQVAAFNKVAADQVPTDAVTASASGLDPDISVEYARLQSDRVASQRGLDKGSVAELVTRSIQHTGPWLPGQDRVNVLRLNLELAKLDSGTEGNGA</sequence>
<keyword evidence="3 11" id="KW-0633">Potassium transport</keyword>
<comment type="function">
    <text evidence="11">Part of the high-affinity ATP-driven potassium transport (or Kdp) system, which catalyzes the hydrolysis of ATP coupled with the electrogenic transport of potassium into the cytoplasm. This subunit acts as a catalytic chaperone that increases the ATP-binding affinity of the ATP-hydrolyzing subunit KdpB by the formation of a transient KdpB/KdpC/ATP ternary complex.</text>
</comment>
<keyword evidence="6 11" id="KW-0067">ATP-binding</keyword>
<comment type="subunit">
    <text evidence="11">The system is composed of three essential subunits: KdpA, KdpB and KdpC.</text>
</comment>
<gene>
    <name evidence="11" type="primary">kdpC</name>
    <name evidence="13" type="ORF">DWQ67_13275</name>
</gene>